<evidence type="ECO:0000313" key="1">
    <source>
        <dbReference type="EMBL" id="PTB88779.1"/>
    </source>
</evidence>
<protein>
    <submittedName>
        <fullName evidence="1">Uncharacterized protein</fullName>
    </submittedName>
</protein>
<dbReference type="AlphaFoldDB" id="A0A6N4DI67"/>
<name>A0A6N4DI67_9GAMM</name>
<sequence length="311" mass="35323">MNPVETTELANLYKNIAVTSAMQSPDAAFAIADLKAEYERAAEGRAEKRSVAIDKLCYNTATALQSSLCDLFTDFAYRYIQHKISSESTLNIHYENVVTDYAPSVTQSIENLSESLCRHNQLSKEDFLSICKVWLDLDFAVFASQLDEKYDSSYLETQLNKQLAKTLIEHIHLAHSPIAKKLIPYKSGRKLVLSLYSTKNEWSSNPYSREFYWRDQDKIRALPVGFKRAAEVMGSEELNDAALAMDLMRITLERQGWGYDSRSKESFGASTVTLFNEKLELSMSKDASTKLIIFLRKYGNDFLHDAKKLAA</sequence>
<evidence type="ECO:0000313" key="2">
    <source>
        <dbReference type="Proteomes" id="UP000241514"/>
    </source>
</evidence>
<organism evidence="1 2">
    <name type="scientific">Pseudidiomarina aestuarii</name>
    <dbReference type="NCBI Taxonomy" id="624146"/>
    <lineage>
        <taxon>Bacteria</taxon>
        <taxon>Pseudomonadati</taxon>
        <taxon>Pseudomonadota</taxon>
        <taxon>Gammaproteobacteria</taxon>
        <taxon>Alteromonadales</taxon>
        <taxon>Idiomarinaceae</taxon>
        <taxon>Pseudidiomarina</taxon>
    </lineage>
</organism>
<accession>A0A6N4DI67</accession>
<reference evidence="1 2" key="1">
    <citation type="submission" date="2018-03" db="EMBL/GenBank/DDBJ databases">
        <title>Cross-interface Injection: A General Nanoliter Liquid Handling Method Applied to Single Cells Genome Amplification Automated Nanoliter Liquid Handling Applied to Single Cell Multiple Displacement Amplification.</title>
        <authorList>
            <person name="Yun J."/>
            <person name="Xu P."/>
            <person name="Xu J."/>
            <person name="Dai X."/>
            <person name="Wang Y."/>
            <person name="Zheng X."/>
            <person name="Cao C."/>
            <person name="Yi Q."/>
            <person name="Zhu Y."/>
            <person name="Wang L."/>
            <person name="Dong Z."/>
            <person name="Huang Y."/>
            <person name="Huang L."/>
            <person name="Du W."/>
        </authorList>
    </citation>
    <scope>NUCLEOTIDE SEQUENCE [LARGE SCALE GENOMIC DNA]</scope>
    <source>
        <strain evidence="1 2">A9-4</strain>
    </source>
</reference>
<dbReference type="Proteomes" id="UP000241514">
    <property type="component" value="Unassembled WGS sequence"/>
</dbReference>
<comment type="caution">
    <text evidence="1">The sequence shown here is derived from an EMBL/GenBank/DDBJ whole genome shotgun (WGS) entry which is preliminary data.</text>
</comment>
<proteinExistence type="predicted"/>
<dbReference type="EMBL" id="PYVG01000034">
    <property type="protein sequence ID" value="PTB88779.1"/>
    <property type="molecule type" value="Genomic_DNA"/>
</dbReference>
<gene>
    <name evidence="1" type="ORF">C9928_05605</name>
</gene>